<keyword evidence="2" id="KW-1185">Reference proteome</keyword>
<reference evidence="1 2" key="1">
    <citation type="submission" date="2020-06" db="EMBL/GenBank/DDBJ databases">
        <title>NJ-3-1, isolated from saline soil.</title>
        <authorList>
            <person name="Cui H.L."/>
            <person name="Shi X."/>
        </authorList>
    </citation>
    <scope>NUCLEOTIDE SEQUENCE [LARGE SCALE GENOMIC DNA]</scope>
    <source>
        <strain evidence="1 2">NJ-3-1</strain>
    </source>
</reference>
<dbReference type="EMBL" id="CP058579">
    <property type="protein sequence ID" value="QLG63077.1"/>
    <property type="molecule type" value="Genomic_DNA"/>
</dbReference>
<dbReference type="Proteomes" id="UP000509626">
    <property type="component" value="Chromosome"/>
</dbReference>
<dbReference type="RefSeq" id="WP_179269662.1">
    <property type="nucleotide sequence ID" value="NZ_CP058579.1"/>
</dbReference>
<dbReference type="KEGG" id="halu:HUG12_15590"/>
<organism evidence="1 2">
    <name type="scientific">Halorarum salinum</name>
    <dbReference type="NCBI Taxonomy" id="2743089"/>
    <lineage>
        <taxon>Archaea</taxon>
        <taxon>Methanobacteriati</taxon>
        <taxon>Methanobacteriota</taxon>
        <taxon>Stenosarchaea group</taxon>
        <taxon>Halobacteria</taxon>
        <taxon>Halobacteriales</taxon>
        <taxon>Haloferacaceae</taxon>
        <taxon>Halorarum</taxon>
    </lineage>
</organism>
<evidence type="ECO:0000313" key="1">
    <source>
        <dbReference type="EMBL" id="QLG63077.1"/>
    </source>
</evidence>
<dbReference type="GeneID" id="56038911"/>
<protein>
    <submittedName>
        <fullName evidence="1">Uncharacterized protein</fullName>
    </submittedName>
</protein>
<sequence length="160" mass="17360">MTAIVPWTIETSVGDVTADWLEGTLFNTAPGDEVTATFAFVSWGEPVSPRDRHGALQPLVDAARDGVTIRTGVRGGATDTGLPYYREELTGFDEVDSLLVALLPEGDRRGAVWAILRSGSDATPGTEGDVFVWELELTVLKRYEGEDRAEIEAEYGDEVL</sequence>
<dbReference type="OrthoDB" id="379199at2157"/>
<dbReference type="AlphaFoldDB" id="A0A7D5QBE0"/>
<gene>
    <name evidence="1" type="ORF">HUG12_15590</name>
</gene>
<name>A0A7D5QBE0_9EURY</name>
<evidence type="ECO:0000313" key="2">
    <source>
        <dbReference type="Proteomes" id="UP000509626"/>
    </source>
</evidence>
<proteinExistence type="predicted"/>
<accession>A0A7D5QBE0</accession>